<feature type="domain" description="ABC transmembrane type-1" evidence="9">
    <location>
        <begin position="131"/>
        <end position="315"/>
    </location>
</feature>
<dbReference type="SUPFAM" id="SSF161098">
    <property type="entry name" value="MetI-like"/>
    <property type="match status" value="1"/>
</dbReference>
<sequence length="331" mass="34687">MASTETQPKTAGAEGAEATTAPATTVPTAVETGAERAETGAERAEAAAGNDLAGLEAGLDALDTRTTDRTPLPVLLRRKALPPLVAVVLVLGLWQAAFALHLKPDYQLPSPLMVWDALAEEWYKGTILGVIWQSVSRGALGFAVALLVGTPLGLLVARVRPVRAAIGPILSGLQSLPSVAWVPAAIIWFGLTDATIYAVVLLGAVPSIANGLVAGVDRIDPLHLRAGKVLGATGLRGIRHVLLPAALPGYISGLKQGWAFSWRSLMAAELIATSPELGVGLGRLLETGRSYQDMPLVLGAILLILLVGIGIELLIFAPVERRVLRHRGLLR</sequence>
<keyword evidence="2 7" id="KW-0813">Transport</keyword>
<dbReference type="PANTHER" id="PTHR30151">
    <property type="entry name" value="ALKANE SULFONATE ABC TRANSPORTER-RELATED, MEMBRANE SUBUNIT"/>
    <property type="match status" value="1"/>
</dbReference>
<feature type="transmembrane region" description="Helical" evidence="7">
    <location>
        <begin position="84"/>
        <end position="102"/>
    </location>
</feature>
<dbReference type="InterPro" id="IPR035906">
    <property type="entry name" value="MetI-like_sf"/>
</dbReference>
<protein>
    <submittedName>
        <fullName evidence="10">ABC transporter permease</fullName>
    </submittedName>
</protein>
<dbReference type="InterPro" id="IPR000515">
    <property type="entry name" value="MetI-like"/>
</dbReference>
<evidence type="ECO:0000256" key="7">
    <source>
        <dbReference type="RuleBase" id="RU363032"/>
    </source>
</evidence>
<keyword evidence="6 7" id="KW-0472">Membrane</keyword>
<feature type="compositionally biased region" description="Basic and acidic residues" evidence="8">
    <location>
        <begin position="33"/>
        <end position="45"/>
    </location>
</feature>
<keyword evidence="5 7" id="KW-1133">Transmembrane helix</keyword>
<evidence type="ECO:0000256" key="6">
    <source>
        <dbReference type="ARBA" id="ARBA00023136"/>
    </source>
</evidence>
<evidence type="ECO:0000259" key="9">
    <source>
        <dbReference type="PROSITE" id="PS50928"/>
    </source>
</evidence>
<keyword evidence="4 7" id="KW-0812">Transmembrane</keyword>
<evidence type="ECO:0000313" key="10">
    <source>
        <dbReference type="EMBL" id="MBO8185435.1"/>
    </source>
</evidence>
<comment type="similarity">
    <text evidence="7">Belongs to the binding-protein-dependent transport system permease family.</text>
</comment>
<dbReference type="PROSITE" id="PS50928">
    <property type="entry name" value="ABC_TM1"/>
    <property type="match status" value="1"/>
</dbReference>
<reference evidence="10 11" key="1">
    <citation type="submission" date="2021-02" db="EMBL/GenBank/DDBJ databases">
        <title>Streptomyces spirodelae sp. nov., isolated from duckweed.</title>
        <authorList>
            <person name="Saimee Y."/>
            <person name="Duangmal K."/>
        </authorList>
    </citation>
    <scope>NUCLEOTIDE SEQUENCE [LARGE SCALE GENOMIC DNA]</scope>
    <source>
        <strain evidence="10 11">DW4-2</strain>
    </source>
</reference>
<evidence type="ECO:0000256" key="4">
    <source>
        <dbReference type="ARBA" id="ARBA00022692"/>
    </source>
</evidence>
<keyword evidence="3" id="KW-1003">Cell membrane</keyword>
<feature type="transmembrane region" description="Helical" evidence="7">
    <location>
        <begin position="296"/>
        <end position="317"/>
    </location>
</feature>
<comment type="subcellular location">
    <subcellularLocation>
        <location evidence="1 7">Cell membrane</location>
        <topology evidence="1 7">Multi-pass membrane protein</topology>
    </subcellularLocation>
</comment>
<feature type="transmembrane region" description="Helical" evidence="7">
    <location>
        <begin position="138"/>
        <end position="157"/>
    </location>
</feature>
<feature type="transmembrane region" description="Helical" evidence="7">
    <location>
        <begin position="237"/>
        <end position="254"/>
    </location>
</feature>
<dbReference type="Pfam" id="PF00528">
    <property type="entry name" value="BPD_transp_1"/>
    <property type="match status" value="1"/>
</dbReference>
<name>A0ABS3WQN3_9ACTN</name>
<feature type="transmembrane region" description="Helical" evidence="7">
    <location>
        <begin position="196"/>
        <end position="216"/>
    </location>
</feature>
<dbReference type="PANTHER" id="PTHR30151:SF40">
    <property type="entry name" value="TRANSPORT SYSTEM INTEGRAL MEMBRANE PROTEIN"/>
    <property type="match status" value="1"/>
</dbReference>
<dbReference type="Proteomes" id="UP001518976">
    <property type="component" value="Unassembled WGS sequence"/>
</dbReference>
<evidence type="ECO:0000256" key="1">
    <source>
        <dbReference type="ARBA" id="ARBA00004651"/>
    </source>
</evidence>
<accession>A0ABS3WQN3</accession>
<dbReference type="RefSeq" id="WP_209264249.1">
    <property type="nucleotide sequence ID" value="NZ_JAFFZN010000005.1"/>
</dbReference>
<evidence type="ECO:0000256" key="5">
    <source>
        <dbReference type="ARBA" id="ARBA00022989"/>
    </source>
</evidence>
<evidence type="ECO:0000313" key="11">
    <source>
        <dbReference type="Proteomes" id="UP001518976"/>
    </source>
</evidence>
<dbReference type="Gene3D" id="1.10.3720.10">
    <property type="entry name" value="MetI-like"/>
    <property type="match status" value="1"/>
</dbReference>
<proteinExistence type="inferred from homology"/>
<feature type="transmembrane region" description="Helical" evidence="7">
    <location>
        <begin position="169"/>
        <end position="190"/>
    </location>
</feature>
<keyword evidence="11" id="KW-1185">Reference proteome</keyword>
<dbReference type="CDD" id="cd06261">
    <property type="entry name" value="TM_PBP2"/>
    <property type="match status" value="1"/>
</dbReference>
<feature type="compositionally biased region" description="Low complexity" evidence="8">
    <location>
        <begin position="10"/>
        <end position="32"/>
    </location>
</feature>
<evidence type="ECO:0000256" key="8">
    <source>
        <dbReference type="SAM" id="MobiDB-lite"/>
    </source>
</evidence>
<organism evidence="10 11">
    <name type="scientific">Streptomyces spirodelae</name>
    <dbReference type="NCBI Taxonomy" id="2812904"/>
    <lineage>
        <taxon>Bacteria</taxon>
        <taxon>Bacillati</taxon>
        <taxon>Actinomycetota</taxon>
        <taxon>Actinomycetes</taxon>
        <taxon>Kitasatosporales</taxon>
        <taxon>Streptomycetaceae</taxon>
        <taxon>Streptomyces</taxon>
    </lineage>
</organism>
<feature type="region of interest" description="Disordered" evidence="8">
    <location>
        <begin position="1"/>
        <end position="47"/>
    </location>
</feature>
<dbReference type="EMBL" id="JAFFZN010000005">
    <property type="protein sequence ID" value="MBO8185435.1"/>
    <property type="molecule type" value="Genomic_DNA"/>
</dbReference>
<evidence type="ECO:0000256" key="3">
    <source>
        <dbReference type="ARBA" id="ARBA00022475"/>
    </source>
</evidence>
<evidence type="ECO:0000256" key="2">
    <source>
        <dbReference type="ARBA" id="ARBA00022448"/>
    </source>
</evidence>
<comment type="caution">
    <text evidence="10">The sequence shown here is derived from an EMBL/GenBank/DDBJ whole genome shotgun (WGS) entry which is preliminary data.</text>
</comment>
<gene>
    <name evidence="10" type="ORF">JW592_08160</name>
</gene>